<dbReference type="AlphaFoldDB" id="N1R933"/>
<dbReference type="Proteomes" id="UP000016929">
    <property type="component" value="Unassembled WGS sequence"/>
</dbReference>
<reference evidence="2" key="2">
    <citation type="journal article" date="2014" name="PLoS ONE">
        <title>Genome and Transcriptome Analysis of the Fungal Pathogen Fusarium oxysporum f. sp. cubense Causing Banana Vascular Wilt Disease.</title>
        <authorList>
            <person name="Guo L."/>
            <person name="Han L."/>
            <person name="Yang L."/>
            <person name="Zeng H."/>
            <person name="Fan D."/>
            <person name="Zhu Y."/>
            <person name="Feng Y."/>
            <person name="Wang G."/>
            <person name="Peng C."/>
            <person name="Jiang X."/>
            <person name="Zhou D."/>
            <person name="Ni P."/>
            <person name="Liang C."/>
            <person name="Liu L."/>
            <person name="Wang J."/>
            <person name="Mao C."/>
            <person name="Fang X."/>
            <person name="Peng M."/>
            <person name="Huang J."/>
        </authorList>
    </citation>
    <scope>NUCLEOTIDE SEQUENCE [LARGE SCALE GENOMIC DNA]</scope>
    <source>
        <strain evidence="2">race 4</strain>
    </source>
</reference>
<sequence length="44" mass="4576">MCNSAAQGGFRTDQAEGLCDPHGLSVFICIPWSATAISVSLASY</sequence>
<protein>
    <submittedName>
        <fullName evidence="1">Uncharacterized protein</fullName>
    </submittedName>
</protein>
<evidence type="ECO:0000313" key="1">
    <source>
        <dbReference type="EMBL" id="EMT61611.1"/>
    </source>
</evidence>
<dbReference type="HOGENOM" id="CLU_3224566_0_0_1"/>
<keyword evidence="2" id="KW-1185">Reference proteome</keyword>
<organism evidence="1 2">
    <name type="scientific">Fusarium oxysporum f. sp. cubense (strain race 4)</name>
    <name type="common">Panama disease fungus</name>
    <dbReference type="NCBI Taxonomy" id="2502994"/>
    <lineage>
        <taxon>Eukaryota</taxon>
        <taxon>Fungi</taxon>
        <taxon>Dikarya</taxon>
        <taxon>Ascomycota</taxon>
        <taxon>Pezizomycotina</taxon>
        <taxon>Sordariomycetes</taxon>
        <taxon>Hypocreomycetidae</taxon>
        <taxon>Hypocreales</taxon>
        <taxon>Nectriaceae</taxon>
        <taxon>Fusarium</taxon>
        <taxon>Fusarium oxysporum species complex</taxon>
    </lineage>
</organism>
<name>N1R933_FUSC4</name>
<evidence type="ECO:0000313" key="2">
    <source>
        <dbReference type="Proteomes" id="UP000016929"/>
    </source>
</evidence>
<gene>
    <name evidence="1" type="ORF">FOC4_g10014675</name>
</gene>
<proteinExistence type="predicted"/>
<reference evidence="2" key="1">
    <citation type="submission" date="2012-09" db="EMBL/GenBank/DDBJ databases">
        <title>Genome sequencing and comparative transcriptomics of race 1 and race 4 of banana pathogen: Fusarium oxysporum f. sp. cubense.</title>
        <authorList>
            <person name="Fang X."/>
            <person name="Huang J."/>
        </authorList>
    </citation>
    <scope>NUCLEOTIDE SEQUENCE [LARGE SCALE GENOMIC DNA]</scope>
    <source>
        <strain evidence="2">race 4</strain>
    </source>
</reference>
<accession>N1R933</accession>
<dbReference type="EMBL" id="KB726996">
    <property type="protein sequence ID" value="EMT61611.1"/>
    <property type="molecule type" value="Genomic_DNA"/>
</dbReference>